<organism evidence="1">
    <name type="scientific">Edafosvirus sp</name>
    <dbReference type="NCBI Taxonomy" id="2487765"/>
    <lineage>
        <taxon>Viruses</taxon>
        <taxon>Varidnaviria</taxon>
        <taxon>Bamfordvirae</taxon>
        <taxon>Nucleocytoviricota</taxon>
        <taxon>Megaviricetes</taxon>
        <taxon>Imitervirales</taxon>
        <taxon>Mimiviridae</taxon>
        <taxon>Klosneuvirinae</taxon>
    </lineage>
</organism>
<name>A0A3G4ZTG0_9VIRU</name>
<reference evidence="1" key="1">
    <citation type="submission" date="2018-10" db="EMBL/GenBank/DDBJ databases">
        <title>Hidden diversity of soil giant viruses.</title>
        <authorList>
            <person name="Schulz F."/>
            <person name="Alteio L."/>
            <person name="Goudeau D."/>
            <person name="Ryan E.M."/>
            <person name="Malmstrom R.R."/>
            <person name="Blanchard J."/>
            <person name="Woyke T."/>
        </authorList>
    </citation>
    <scope>NUCLEOTIDE SEQUENCE</scope>
    <source>
        <strain evidence="1">EDV1</strain>
    </source>
</reference>
<accession>A0A3G4ZTG0</accession>
<sequence>MIKNILFCNVKNLDSFDFFKNKFISMLEDKYIKDITLIFSHHMTIDDRCKFLKSIVTDTEFICEKKLAFSIDNEKKFFEAFDKFLQQNKIITKIHFLKVNLVIAECKILNQILQNNKQIKIVEFNNDNLVYGTVVSDYDVIFKDISLCEIRINKPCLSELVNLMSNTTIESICISVNEHIFINKKNDIKYDDHFINHTFLNALNSTISLKEINVHYDNIDFDTSIINFLKMIFEGKNKSIKKLSIASPDNTVGFHRKINEIFQKYIPINNTITELNLEINSENIECLIKNQTIEKIFIRNIYGADESVNLLEKLILKNKHITNYKINFTLVQEHCEIIKKAINGTGIIEKFTCVPLCSASNNTYADLLDEVNNVKMKRNQCIGTSLDLFVGHQIIPMINIIKEYSDLI</sequence>
<dbReference type="EMBL" id="MK072071">
    <property type="protein sequence ID" value="AYV78186.1"/>
    <property type="molecule type" value="Genomic_DNA"/>
</dbReference>
<proteinExistence type="predicted"/>
<protein>
    <submittedName>
        <fullName evidence="1">Uncharacterized protein</fullName>
    </submittedName>
</protein>
<gene>
    <name evidence="1" type="ORF">Edafosvirus6_35</name>
</gene>
<evidence type="ECO:0000313" key="1">
    <source>
        <dbReference type="EMBL" id="AYV78186.1"/>
    </source>
</evidence>